<dbReference type="InterPro" id="IPR019734">
    <property type="entry name" value="TPR_rpt"/>
</dbReference>
<comment type="caution">
    <text evidence="1">The sequence shown here is derived from an EMBL/GenBank/DDBJ whole genome shotgun (WGS) entry which is preliminary data.</text>
</comment>
<dbReference type="GO" id="GO:0003677">
    <property type="term" value="F:DNA binding"/>
    <property type="evidence" value="ECO:0007669"/>
    <property type="project" value="InterPro"/>
</dbReference>
<sequence>MGYHAKHPALRRKLSPERRGIAYCCSMPTTATASVLHLTLTGTFAARADGDALAGLSRRGQALLAYLSQQRDMRAERGFLADLLWSDRSEEQARASLRQELSVLRRTLPDGLLEASRQHVWLDPARVEIASGGGAFLAGFDLASEGFEDWLRQRRRADPAPATPPDRRFLTRPAVLLFAFEALSQGPQDAMIALGLADDLRTTLSYWRWFPVIGPEAIGWKTAREIDLRTAAAQVEAAYAVSGTLLCLGNRVKISVGLTETETGRTCWSRNVDGQLDDIFTFQEEASRAIVAQLEPEIAHAETSRIARVHPVSIGPWQVMAQADDINRTGGEGYGTPESNAAQEQLMQEVLRQHPEFSPALARLARVWFRRALLGWTDDRPAAYDTTLDFAGRALAADPTNWEAHAYFGLARIFGHHDYASGEYHSAEAVRLNPSASLARHGLACALEWLDRPEEALEHIGLIFRLNPEYPARAAALGQLASCRCFTGDRDGAVEAAKSLLAIAPDYARGLQRCVTTFGACGEPELAAQALAHLREVQPEFSEAYVRETYPYAGPRNLEVLIDGWRRAGAFSE</sequence>
<reference evidence="1 2" key="1">
    <citation type="submission" date="2016-10" db="EMBL/GenBank/DDBJ databases">
        <authorList>
            <person name="Varghese N."/>
            <person name="Submissions S."/>
        </authorList>
    </citation>
    <scope>NUCLEOTIDE SEQUENCE [LARGE SCALE GENOMIC DNA]</scope>
    <source>
        <strain evidence="1 2">FF3</strain>
    </source>
</reference>
<dbReference type="SUPFAM" id="SSF48452">
    <property type="entry name" value="TPR-like"/>
    <property type="match status" value="1"/>
</dbReference>
<dbReference type="AlphaFoldDB" id="A0A975WC70"/>
<dbReference type="Gene3D" id="1.10.10.10">
    <property type="entry name" value="Winged helix-like DNA-binding domain superfamily/Winged helix DNA-binding domain"/>
    <property type="match status" value="1"/>
</dbReference>
<dbReference type="InterPro" id="IPR036388">
    <property type="entry name" value="WH-like_DNA-bd_sf"/>
</dbReference>
<evidence type="ECO:0000313" key="1">
    <source>
        <dbReference type="EMBL" id="SEJ87147.1"/>
    </source>
</evidence>
<dbReference type="Gene3D" id="1.25.40.10">
    <property type="entry name" value="Tetratricopeptide repeat domain"/>
    <property type="match status" value="2"/>
</dbReference>
<dbReference type="Proteomes" id="UP000182932">
    <property type="component" value="Unassembled WGS sequence"/>
</dbReference>
<dbReference type="SMART" id="SM00028">
    <property type="entry name" value="TPR"/>
    <property type="match status" value="2"/>
</dbReference>
<dbReference type="InterPro" id="IPR011990">
    <property type="entry name" value="TPR-like_helical_dom_sf"/>
</dbReference>
<dbReference type="GO" id="GO:0006355">
    <property type="term" value="P:regulation of DNA-templated transcription"/>
    <property type="evidence" value="ECO:0007669"/>
    <property type="project" value="InterPro"/>
</dbReference>
<organism evidence="1 2">
    <name type="scientific">Marinovum algicola</name>
    <dbReference type="NCBI Taxonomy" id="42444"/>
    <lineage>
        <taxon>Bacteria</taxon>
        <taxon>Pseudomonadati</taxon>
        <taxon>Pseudomonadota</taxon>
        <taxon>Alphaproteobacteria</taxon>
        <taxon>Rhodobacterales</taxon>
        <taxon>Roseobacteraceae</taxon>
        <taxon>Marinovum</taxon>
    </lineage>
</organism>
<proteinExistence type="predicted"/>
<accession>A0A975WC70</accession>
<dbReference type="SUPFAM" id="SSF46894">
    <property type="entry name" value="C-terminal effector domain of the bipartite response regulators"/>
    <property type="match status" value="1"/>
</dbReference>
<evidence type="ECO:0000313" key="2">
    <source>
        <dbReference type="Proteomes" id="UP000182932"/>
    </source>
</evidence>
<protein>
    <submittedName>
        <fullName evidence="1">TolB amino-terminal domain-containing protein</fullName>
    </submittedName>
</protein>
<dbReference type="InterPro" id="IPR016032">
    <property type="entry name" value="Sig_transdc_resp-reg_C-effctor"/>
</dbReference>
<dbReference type="EMBL" id="FNYY01000012">
    <property type="protein sequence ID" value="SEJ87147.1"/>
    <property type="molecule type" value="Genomic_DNA"/>
</dbReference>
<gene>
    <name evidence="1" type="ORF">SAMN04487940_11285</name>
</gene>
<name>A0A975WC70_9RHOB</name>
<keyword evidence="2" id="KW-1185">Reference proteome</keyword>